<sequence>MYIQPLDLLELVSERILIELSNDSSRATEINTAVLEKACLHACEMVDGHLRSRYRLPLEQVPTLVRNLCLQLARYWLYSRRPDGKFPDLVKEGYTQALKELERIQSGKLHLGLTELGADGDDNVPSVPRFVARAPEKVDLSGY</sequence>
<dbReference type="Pfam" id="PF07030">
    <property type="entry name" value="Phage_Mu_Gp36"/>
    <property type="match status" value="1"/>
</dbReference>
<name>A0A8B3T985_AVIPA</name>
<protein>
    <submittedName>
        <fullName evidence="1">DUF1320 domain-containing protein</fullName>
    </submittedName>
</protein>
<dbReference type="EMBL" id="RQXS01000006">
    <property type="protein sequence ID" value="RZN60806.1"/>
    <property type="molecule type" value="Genomic_DNA"/>
</dbReference>
<gene>
    <name evidence="1" type="ORF">EIG79_02645</name>
</gene>
<comment type="caution">
    <text evidence="1">The sequence shown here is derived from an EMBL/GenBank/DDBJ whole genome shotgun (WGS) entry which is preliminary data.</text>
</comment>
<dbReference type="InterPro" id="IPR009752">
    <property type="entry name" value="Phage_Mu_GpJ"/>
</dbReference>
<dbReference type="Proteomes" id="UP000294229">
    <property type="component" value="Unassembled WGS sequence"/>
</dbReference>
<accession>A0A8B3T985</accession>
<reference evidence="1 2" key="1">
    <citation type="submission" date="2018-11" db="EMBL/GenBank/DDBJ databases">
        <title>Sequencing Av. paragallinarum serogroups.</title>
        <authorList>
            <person name="Hellmuth J.E."/>
            <person name="Boucher C.E."/>
            <person name="Cason E.D."/>
        </authorList>
    </citation>
    <scope>NUCLEOTIDE SEQUENCE [LARGE SCALE GENOMIC DNA]</scope>
    <source>
        <strain evidence="1 2">SA-3</strain>
    </source>
</reference>
<dbReference type="RefSeq" id="WP_130238545.1">
    <property type="nucleotide sequence ID" value="NZ_RQXS01000006.1"/>
</dbReference>
<evidence type="ECO:0000313" key="2">
    <source>
        <dbReference type="Proteomes" id="UP000294229"/>
    </source>
</evidence>
<dbReference type="AlphaFoldDB" id="A0A8B3T985"/>
<evidence type="ECO:0000313" key="1">
    <source>
        <dbReference type="EMBL" id="RZN60806.1"/>
    </source>
</evidence>
<proteinExistence type="predicted"/>
<organism evidence="1 2">
    <name type="scientific">Avibacterium paragallinarum</name>
    <name type="common">Haemophilus gallinarum</name>
    <dbReference type="NCBI Taxonomy" id="728"/>
    <lineage>
        <taxon>Bacteria</taxon>
        <taxon>Pseudomonadati</taxon>
        <taxon>Pseudomonadota</taxon>
        <taxon>Gammaproteobacteria</taxon>
        <taxon>Pasteurellales</taxon>
        <taxon>Pasteurellaceae</taxon>
        <taxon>Avibacterium</taxon>
    </lineage>
</organism>